<keyword evidence="1" id="KW-0687">Ribonucleoprotein</keyword>
<dbReference type="InterPro" id="IPR019349">
    <property type="entry name" value="Ribosomal_mS35_mit"/>
</dbReference>
<proteinExistence type="inferred from homology"/>
<evidence type="ECO:0000259" key="2">
    <source>
        <dbReference type="Pfam" id="PF10213"/>
    </source>
</evidence>
<keyword evidence="4" id="KW-1185">Reference proteome</keyword>
<dbReference type="GO" id="GO:0003735">
    <property type="term" value="F:structural constituent of ribosome"/>
    <property type="evidence" value="ECO:0007669"/>
    <property type="project" value="UniProtKB-UniRule"/>
</dbReference>
<organism evidence="3 4">
    <name type="scientific">Apodospora peruviana</name>
    <dbReference type="NCBI Taxonomy" id="516989"/>
    <lineage>
        <taxon>Eukaryota</taxon>
        <taxon>Fungi</taxon>
        <taxon>Dikarya</taxon>
        <taxon>Ascomycota</taxon>
        <taxon>Pezizomycotina</taxon>
        <taxon>Sordariomycetes</taxon>
        <taxon>Sordariomycetidae</taxon>
        <taxon>Sordariales</taxon>
        <taxon>Lasiosphaeriaceae</taxon>
        <taxon>Apodospora</taxon>
    </lineage>
</organism>
<evidence type="ECO:0000313" key="4">
    <source>
        <dbReference type="Proteomes" id="UP001283341"/>
    </source>
</evidence>
<dbReference type="Pfam" id="PF10213">
    <property type="entry name" value="MRP-S28"/>
    <property type="match status" value="1"/>
</dbReference>
<protein>
    <recommendedName>
        <fullName evidence="1">Small ribosomal subunit protein mS35</fullName>
    </recommendedName>
    <alternativeName>
        <fullName evidence="1">37S ribosomal protein S24, mitochondrial</fullName>
    </alternativeName>
</protein>
<evidence type="ECO:0000313" key="3">
    <source>
        <dbReference type="EMBL" id="KAK3316718.1"/>
    </source>
</evidence>
<dbReference type="PANTHER" id="PTHR13490:SF0">
    <property type="entry name" value="SMALL RIBOSOMAL SUBUNIT PROTEIN MS35"/>
    <property type="match status" value="1"/>
</dbReference>
<dbReference type="GO" id="GO:0005763">
    <property type="term" value="C:mitochondrial small ribosomal subunit"/>
    <property type="evidence" value="ECO:0007669"/>
    <property type="project" value="UniProtKB-UniRule"/>
</dbReference>
<feature type="domain" description="Small ribosomal subunit protein mS35 mitochondrial conserved" evidence="2">
    <location>
        <begin position="191"/>
        <end position="322"/>
    </location>
</feature>
<dbReference type="Proteomes" id="UP001283341">
    <property type="component" value="Unassembled WGS sequence"/>
</dbReference>
<dbReference type="EMBL" id="JAUEDM010000005">
    <property type="protein sequence ID" value="KAK3316718.1"/>
    <property type="molecule type" value="Genomic_DNA"/>
</dbReference>
<comment type="caution">
    <text evidence="3">The sequence shown here is derived from an EMBL/GenBank/DDBJ whole genome shotgun (WGS) entry which is preliminary data.</text>
</comment>
<evidence type="ECO:0000256" key="1">
    <source>
        <dbReference type="PIRNR" id="PIRNR036995"/>
    </source>
</evidence>
<sequence>MASAANSLRLCLRSCSQLPTMRAARPAILASSLCLRRALSTTPLRGAAAEETTFDEDEFLETKRYNNQGEVLADMLKREDLDDADRARVKDMLETWNKVPQDVRDQIDATTRQVRQSTAQIRYQVKPKKASFWNDDEKDTDMITDEVGEDDFEEDDILSIGHAKLEEHREAREYARIAVWEMPLLTKFARPFEPPTEAQPLRFRYTSYMGEFHPAERKVVVEFSPKDFPGLTEPQQLKLMKLAGPRYNPDKGLVKMSCERFEHQAQNKRYLGDLVQKMIATAQVSIPLGPCLCLDPTDMFEDVPLDTRHHKLTSKPRFPKEWRMSEERRAELESIRRTAFELDQKKQKSGRLVDGVKIIEKHLQNVPVMEDQPVMARRVGKQPARKR</sequence>
<dbReference type="PIRSF" id="PIRSF036995">
    <property type="entry name" value="RSM24"/>
    <property type="match status" value="1"/>
</dbReference>
<comment type="similarity">
    <text evidence="1">Belongs to the mitochondrion-specific ribosomal protein mS35 family.</text>
</comment>
<name>A0AAE0I180_9PEZI</name>
<dbReference type="GO" id="GO:0032543">
    <property type="term" value="P:mitochondrial translation"/>
    <property type="evidence" value="ECO:0007669"/>
    <property type="project" value="UniProtKB-UniRule"/>
</dbReference>
<keyword evidence="1" id="KW-0689">Ribosomal protein</keyword>
<gene>
    <name evidence="3" type="ORF">B0H66DRAFT_479941</name>
</gene>
<dbReference type="PANTHER" id="PTHR13490">
    <property type="entry name" value="MITOCHONDRIAL 28S RIBOSOMAL PROTEIN S28"/>
    <property type="match status" value="1"/>
</dbReference>
<accession>A0AAE0I180</accession>
<dbReference type="AlphaFoldDB" id="A0AAE0I180"/>
<reference evidence="3" key="1">
    <citation type="journal article" date="2023" name="Mol. Phylogenet. Evol.">
        <title>Genome-scale phylogeny and comparative genomics of the fungal order Sordariales.</title>
        <authorList>
            <person name="Hensen N."/>
            <person name="Bonometti L."/>
            <person name="Westerberg I."/>
            <person name="Brannstrom I.O."/>
            <person name="Guillou S."/>
            <person name="Cros-Aarteil S."/>
            <person name="Calhoun S."/>
            <person name="Haridas S."/>
            <person name="Kuo A."/>
            <person name="Mondo S."/>
            <person name="Pangilinan J."/>
            <person name="Riley R."/>
            <person name="LaButti K."/>
            <person name="Andreopoulos B."/>
            <person name="Lipzen A."/>
            <person name="Chen C."/>
            <person name="Yan M."/>
            <person name="Daum C."/>
            <person name="Ng V."/>
            <person name="Clum A."/>
            <person name="Steindorff A."/>
            <person name="Ohm R.A."/>
            <person name="Martin F."/>
            <person name="Silar P."/>
            <person name="Natvig D.O."/>
            <person name="Lalanne C."/>
            <person name="Gautier V."/>
            <person name="Ament-Velasquez S.L."/>
            <person name="Kruys A."/>
            <person name="Hutchinson M.I."/>
            <person name="Powell A.J."/>
            <person name="Barry K."/>
            <person name="Miller A.N."/>
            <person name="Grigoriev I.V."/>
            <person name="Debuchy R."/>
            <person name="Gladieux P."/>
            <person name="Hiltunen Thoren M."/>
            <person name="Johannesson H."/>
        </authorList>
    </citation>
    <scope>NUCLEOTIDE SEQUENCE</scope>
    <source>
        <strain evidence="3">CBS 118394</strain>
    </source>
</reference>
<comment type="subcellular location">
    <subcellularLocation>
        <location evidence="1">Mitochondrion</location>
    </subcellularLocation>
</comment>
<keyword evidence="1" id="KW-0496">Mitochondrion</keyword>
<reference evidence="3" key="2">
    <citation type="submission" date="2023-06" db="EMBL/GenBank/DDBJ databases">
        <authorList>
            <consortium name="Lawrence Berkeley National Laboratory"/>
            <person name="Haridas S."/>
            <person name="Hensen N."/>
            <person name="Bonometti L."/>
            <person name="Westerberg I."/>
            <person name="Brannstrom I.O."/>
            <person name="Guillou S."/>
            <person name="Cros-Aarteil S."/>
            <person name="Calhoun S."/>
            <person name="Kuo A."/>
            <person name="Mondo S."/>
            <person name="Pangilinan J."/>
            <person name="Riley R."/>
            <person name="Labutti K."/>
            <person name="Andreopoulos B."/>
            <person name="Lipzen A."/>
            <person name="Chen C."/>
            <person name="Yanf M."/>
            <person name="Daum C."/>
            <person name="Ng V."/>
            <person name="Clum A."/>
            <person name="Steindorff A."/>
            <person name="Ohm R."/>
            <person name="Martin F."/>
            <person name="Silar P."/>
            <person name="Natvig D."/>
            <person name="Lalanne C."/>
            <person name="Gautier V."/>
            <person name="Ament-Velasquez S.L."/>
            <person name="Kruys A."/>
            <person name="Hutchinson M.I."/>
            <person name="Powell A.J."/>
            <person name="Barry K."/>
            <person name="Miller A.N."/>
            <person name="Grigoriev I.V."/>
            <person name="Debuchy R."/>
            <person name="Gladieux P."/>
            <person name="Thoren M.H."/>
            <person name="Johannesson H."/>
        </authorList>
    </citation>
    <scope>NUCLEOTIDE SEQUENCE</scope>
    <source>
        <strain evidence="3">CBS 118394</strain>
    </source>
</reference>
<comment type="function">
    <text evidence="1">Component of the mitochondrial ribosome (mitoribosome), a dedicated translation machinery responsible for the synthesis of mitochondrial genome-encoded proteins, including at least some of the essential transmembrane subunits of the mitochondrial respiratory chain. The mitoribosomes are attached to the mitochondrial inner membrane and translation products are cotranslationally integrated into the membrane.</text>
</comment>
<dbReference type="InterPro" id="IPR017081">
    <property type="entry name" value="Ribosomal_mS35"/>
</dbReference>
<dbReference type="InterPro" id="IPR039848">
    <property type="entry name" value="Ribosomal_mS35_mt"/>
</dbReference>